<organism evidence="5 6">
    <name type="scientific">Micromonospora pisi</name>
    <dbReference type="NCBI Taxonomy" id="589240"/>
    <lineage>
        <taxon>Bacteria</taxon>
        <taxon>Bacillati</taxon>
        <taxon>Actinomycetota</taxon>
        <taxon>Actinomycetes</taxon>
        <taxon>Micromonosporales</taxon>
        <taxon>Micromonosporaceae</taxon>
        <taxon>Micromonospora</taxon>
    </lineage>
</organism>
<dbReference type="CDD" id="cd13565">
    <property type="entry name" value="PBP2_PstS"/>
    <property type="match status" value="1"/>
</dbReference>
<reference evidence="5 6" key="1">
    <citation type="submission" date="2018-10" db="EMBL/GenBank/DDBJ databases">
        <title>Sequencing the genomes of 1000 actinobacteria strains.</title>
        <authorList>
            <person name="Klenk H.-P."/>
        </authorList>
    </citation>
    <scope>NUCLEOTIDE SEQUENCE [LARGE SCALE GENOMIC DNA]</scope>
    <source>
        <strain evidence="5 6">DSM 45175</strain>
    </source>
</reference>
<accession>A0A495JL51</accession>
<feature type="compositionally biased region" description="Polar residues" evidence="2">
    <location>
        <begin position="426"/>
        <end position="445"/>
    </location>
</feature>
<evidence type="ECO:0000256" key="1">
    <source>
        <dbReference type="ARBA" id="ARBA00008725"/>
    </source>
</evidence>
<feature type="region of interest" description="Disordered" evidence="2">
    <location>
        <begin position="402"/>
        <end position="505"/>
    </location>
</feature>
<dbReference type="PROSITE" id="PS51318">
    <property type="entry name" value="TAT"/>
    <property type="match status" value="1"/>
</dbReference>
<dbReference type="Proteomes" id="UP000277671">
    <property type="component" value="Unassembled WGS sequence"/>
</dbReference>
<evidence type="ECO:0000313" key="5">
    <source>
        <dbReference type="EMBL" id="RKR89697.1"/>
    </source>
</evidence>
<proteinExistence type="inferred from homology"/>
<feature type="domain" description="PBP" evidence="4">
    <location>
        <begin position="39"/>
        <end position="336"/>
    </location>
</feature>
<evidence type="ECO:0000313" key="6">
    <source>
        <dbReference type="Proteomes" id="UP000277671"/>
    </source>
</evidence>
<dbReference type="InterPro" id="IPR024370">
    <property type="entry name" value="PBP_domain"/>
</dbReference>
<protein>
    <submittedName>
        <fullName evidence="5">Phosphate ABC transporter substrate-binding protein (PhoT family)</fullName>
    </submittedName>
</protein>
<gene>
    <name evidence="5" type="ORF">BDK92_4053</name>
</gene>
<feature type="compositionally biased region" description="Polar residues" evidence="2">
    <location>
        <begin position="402"/>
        <end position="415"/>
    </location>
</feature>
<dbReference type="EMBL" id="RBKT01000001">
    <property type="protein sequence ID" value="RKR89697.1"/>
    <property type="molecule type" value="Genomic_DNA"/>
</dbReference>
<dbReference type="InterPro" id="IPR050962">
    <property type="entry name" value="Phosphate-bind_PstS"/>
</dbReference>
<dbReference type="Gene3D" id="3.40.190.10">
    <property type="entry name" value="Periplasmic binding protein-like II"/>
    <property type="match status" value="2"/>
</dbReference>
<keyword evidence="3" id="KW-0812">Transmembrane</keyword>
<keyword evidence="6" id="KW-1185">Reference proteome</keyword>
<comment type="similarity">
    <text evidence="1">Belongs to the PstS family.</text>
</comment>
<dbReference type="AlphaFoldDB" id="A0A495JL51"/>
<dbReference type="PANTHER" id="PTHR42996">
    <property type="entry name" value="PHOSPHATE-BINDING PROTEIN PSTS"/>
    <property type="match status" value="1"/>
</dbReference>
<feature type="compositionally biased region" description="Low complexity" evidence="2">
    <location>
        <begin position="446"/>
        <end position="485"/>
    </location>
</feature>
<sequence>MPERTNLRMSAVSRRLFRLAAGVLALGLVAATVLAGGAAQAAAPILVPISGAGSTWSQNAVDAWRRNVTQYNMTINYAGTGSTDGRNQFKNGTVDFAVSEIPYGIDDPATPNADDAPPNRKFAYMPIVAGGTSFMYNLKIGGRQVTNLRLSGPVITKIFTGVITNWSHPEIKADNPGLALPSRKIVPVVRSDGSGTTAQFTLWMSKEHGGLWNDYCRAAGRATPCGITSYYPTIPGRGFVAQAQSVGVAGYVAQGYGEGAITYVEYSYALENRFPVAKVLNRAGYYIEPKAANVAVGLLGATINGDLTQNLDNVYRGADARTYPLSSYSYMVLPVSESVLGFTKNKGYTLGRFAYYFLCQGQQQAEVLGYSPLPINLVTAAFDQVARIDGVEKQDIKIENCNNPTFSRDGTNTLARNAAQPPSCDAKSSGTQCVTGTGGATQETRNSNPVGGNSNNPAGGGNNPAAGGNNATGGATPTGVASAGPVAVDPDTGESLGNPGGGGNDEFVVATPVSLDGQGGWALRHTMMLLAGVLLAGLLLAPPLFTRRLAGRNGTDQRSPR</sequence>
<feature type="transmembrane region" description="Helical" evidence="3">
    <location>
        <begin position="527"/>
        <end position="545"/>
    </location>
</feature>
<dbReference type="SUPFAM" id="SSF53850">
    <property type="entry name" value="Periplasmic binding protein-like II"/>
    <property type="match status" value="1"/>
</dbReference>
<evidence type="ECO:0000259" key="4">
    <source>
        <dbReference type="Pfam" id="PF12849"/>
    </source>
</evidence>
<name>A0A495JL51_9ACTN</name>
<dbReference type="InterPro" id="IPR006311">
    <property type="entry name" value="TAT_signal"/>
</dbReference>
<keyword evidence="3" id="KW-1133">Transmembrane helix</keyword>
<dbReference type="PANTHER" id="PTHR42996:SF1">
    <property type="entry name" value="PHOSPHATE-BINDING PROTEIN PSTS"/>
    <property type="match status" value="1"/>
</dbReference>
<comment type="caution">
    <text evidence="5">The sequence shown here is derived from an EMBL/GenBank/DDBJ whole genome shotgun (WGS) entry which is preliminary data.</text>
</comment>
<keyword evidence="3" id="KW-0472">Membrane</keyword>
<evidence type="ECO:0000256" key="2">
    <source>
        <dbReference type="SAM" id="MobiDB-lite"/>
    </source>
</evidence>
<dbReference type="Pfam" id="PF12849">
    <property type="entry name" value="PBP_like_2"/>
    <property type="match status" value="1"/>
</dbReference>
<evidence type="ECO:0000256" key="3">
    <source>
        <dbReference type="SAM" id="Phobius"/>
    </source>
</evidence>